<evidence type="ECO:0000313" key="2">
    <source>
        <dbReference type="Proteomes" id="UP001501005"/>
    </source>
</evidence>
<organism evidence="1 2">
    <name type="scientific">Streptomyces thermoalcalitolerans</name>
    <dbReference type="NCBI Taxonomy" id="65605"/>
    <lineage>
        <taxon>Bacteria</taxon>
        <taxon>Bacillati</taxon>
        <taxon>Actinomycetota</taxon>
        <taxon>Actinomycetes</taxon>
        <taxon>Kitasatosporales</taxon>
        <taxon>Streptomycetaceae</taxon>
        <taxon>Streptomyces</taxon>
    </lineage>
</organism>
<comment type="caution">
    <text evidence="1">The sequence shown here is derived from an EMBL/GenBank/DDBJ whole genome shotgun (WGS) entry which is preliminary data.</text>
</comment>
<dbReference type="EMBL" id="BAAAHG010000007">
    <property type="protein sequence ID" value="GAA0907676.1"/>
    <property type="molecule type" value="Genomic_DNA"/>
</dbReference>
<reference evidence="2" key="1">
    <citation type="journal article" date="2019" name="Int. J. Syst. Evol. Microbiol.">
        <title>The Global Catalogue of Microorganisms (GCM) 10K type strain sequencing project: providing services to taxonomists for standard genome sequencing and annotation.</title>
        <authorList>
            <consortium name="The Broad Institute Genomics Platform"/>
            <consortium name="The Broad Institute Genome Sequencing Center for Infectious Disease"/>
            <person name="Wu L."/>
            <person name="Ma J."/>
        </authorList>
    </citation>
    <scope>NUCLEOTIDE SEQUENCE [LARGE SCALE GENOMIC DNA]</scope>
    <source>
        <strain evidence="2">JCM 10673</strain>
    </source>
</reference>
<dbReference type="RefSeq" id="WP_344047938.1">
    <property type="nucleotide sequence ID" value="NZ_BAAAHG010000007.1"/>
</dbReference>
<name>A0ABP3YXM4_9ACTN</name>
<accession>A0ABP3YXM4</accession>
<gene>
    <name evidence="1" type="ORF">GCM10009549_13840</name>
</gene>
<evidence type="ECO:0000313" key="1">
    <source>
        <dbReference type="EMBL" id="GAA0907676.1"/>
    </source>
</evidence>
<protein>
    <recommendedName>
        <fullName evidence="3">Lasso RiPP family leader peptide-containing protein</fullName>
    </recommendedName>
</protein>
<sequence length="44" mass="4820">MLKNTENTEPVYQAPVVLDAGPAVEVTLGTENFDTADDTQYKYA</sequence>
<keyword evidence="2" id="KW-1185">Reference proteome</keyword>
<proteinExistence type="predicted"/>
<dbReference type="Proteomes" id="UP001501005">
    <property type="component" value="Unassembled WGS sequence"/>
</dbReference>
<evidence type="ECO:0008006" key="3">
    <source>
        <dbReference type="Google" id="ProtNLM"/>
    </source>
</evidence>